<dbReference type="AlphaFoldDB" id="A0A0P7BDP0"/>
<evidence type="ECO:0000256" key="1">
    <source>
        <dbReference type="SAM" id="SignalP"/>
    </source>
</evidence>
<dbReference type="Pfam" id="PF01593">
    <property type="entry name" value="Amino_oxidase"/>
    <property type="match status" value="1"/>
</dbReference>
<name>A0A0P7BDP0_9HYPO</name>
<dbReference type="SUPFAM" id="SSF51905">
    <property type="entry name" value="FAD/NAD(P)-binding domain"/>
    <property type="match status" value="1"/>
</dbReference>
<dbReference type="InterPro" id="IPR002937">
    <property type="entry name" value="Amino_oxidase"/>
</dbReference>
<dbReference type="OrthoDB" id="7777654at2759"/>
<dbReference type="PANTHER" id="PTHR10742:SF382">
    <property type="entry name" value="AMINE OXIDASE DOMAIN-CONTAINING PROTEIN"/>
    <property type="match status" value="1"/>
</dbReference>
<dbReference type="GO" id="GO:0009063">
    <property type="term" value="P:amino acid catabolic process"/>
    <property type="evidence" value="ECO:0007669"/>
    <property type="project" value="TreeGrafter"/>
</dbReference>
<dbReference type="Gene3D" id="3.90.660.10">
    <property type="match status" value="1"/>
</dbReference>
<dbReference type="Gene3D" id="1.20.1440.240">
    <property type="match status" value="1"/>
</dbReference>
<gene>
    <name evidence="3" type="ORF">AK830_g8699</name>
</gene>
<dbReference type="GO" id="GO:0001716">
    <property type="term" value="F:L-amino-acid oxidase activity"/>
    <property type="evidence" value="ECO:0007669"/>
    <property type="project" value="TreeGrafter"/>
</dbReference>
<dbReference type="PANTHER" id="PTHR10742">
    <property type="entry name" value="FLAVIN MONOAMINE OXIDASE"/>
    <property type="match status" value="1"/>
</dbReference>
<feature type="domain" description="Amine oxidase" evidence="2">
    <location>
        <begin position="184"/>
        <end position="660"/>
    </location>
</feature>
<keyword evidence="4" id="KW-1185">Reference proteome</keyword>
<dbReference type="STRING" id="78410.A0A0P7BDP0"/>
<evidence type="ECO:0000259" key="2">
    <source>
        <dbReference type="Pfam" id="PF01593"/>
    </source>
</evidence>
<evidence type="ECO:0000313" key="3">
    <source>
        <dbReference type="EMBL" id="KPM37846.1"/>
    </source>
</evidence>
<organism evidence="3 4">
    <name type="scientific">Neonectria ditissima</name>
    <dbReference type="NCBI Taxonomy" id="78410"/>
    <lineage>
        <taxon>Eukaryota</taxon>
        <taxon>Fungi</taxon>
        <taxon>Dikarya</taxon>
        <taxon>Ascomycota</taxon>
        <taxon>Pezizomycotina</taxon>
        <taxon>Sordariomycetes</taxon>
        <taxon>Hypocreomycetidae</taxon>
        <taxon>Hypocreales</taxon>
        <taxon>Nectriaceae</taxon>
        <taxon>Neonectria</taxon>
    </lineage>
</organism>
<proteinExistence type="predicted"/>
<protein>
    <submittedName>
        <fullName evidence="3">L-amino-acid oxidase</fullName>
    </submittedName>
</protein>
<dbReference type="InterPro" id="IPR050281">
    <property type="entry name" value="Flavin_monoamine_oxidase"/>
</dbReference>
<feature type="signal peptide" evidence="1">
    <location>
        <begin position="1"/>
        <end position="21"/>
    </location>
</feature>
<comment type="caution">
    <text evidence="3">The sequence shown here is derived from an EMBL/GenBank/DDBJ whole genome shotgun (WGS) entry which is preliminary data.</text>
</comment>
<sequence length="688" mass="77008">MVPHASKLLVAATALCNFSTAKPITSEPVLFQGSFDVEQGGLHNIHLEYHDDLNGELRIVYGSCTIDSPSQAHHQIGRTHIGDHPAAKRHLDWESQRPTKFVWLTPSDVVNGCLHAFVDGALVGRSDQLHVKERKLKRRATLSDVAEPLGAWFDGVAYLQQKEPDDVFVAATKEKSIGILGGGMSGLMTSLLLDSVGIHNWKIIESSGRVGGRVRTTYLNNTTPAEHQYHELGPMRFPHSLTDPETNETYQIMDHRMVYQLADVLNGLNAGNDSLQVKFIPWIQSSDNTPVTTRKRRPDGTFPGKKEVAENPAYAEETVYSNATAVAEAEEALEEFKGMTSEKLKLYASNVFKAHKQAIEDGLFDFSEVEYLRYVMKTDLNVTDEAASTSSISPMWEYDTVYFMADEWRTIDGGLSRMPAAFENLVKDRVIFNSKVHAVKHNSGNNTLTVSYRPLGSNPRDVESSSENFDYIFNTVPINLLRFWELPAYSSLLRRAIERYTFGTAAKIAIQYESRFWEHLEHPIYGGCGSVSNPLIGQICYPPWDINSTGPGVLLASYISSSDANIACAMSAEEHVAYVQKAVVDIHGSVAEDNWTGNWDRQCWEHDEHHAGSWASPNTPQQQLYLPAFWQTEFNTVFIGEHTSYTHAWIFSALESATRGTVQLLLDLGLVDEAKQITQTWMARWITV</sequence>
<dbReference type="Proteomes" id="UP000050424">
    <property type="component" value="Unassembled WGS sequence"/>
</dbReference>
<dbReference type="EMBL" id="LKCW01000151">
    <property type="protein sequence ID" value="KPM37846.1"/>
    <property type="molecule type" value="Genomic_DNA"/>
</dbReference>
<keyword evidence="1" id="KW-0732">Signal</keyword>
<reference evidence="3 4" key="1">
    <citation type="submission" date="2015-09" db="EMBL/GenBank/DDBJ databases">
        <title>Draft genome of a European isolate of the apple canker pathogen Neonectria ditissima.</title>
        <authorList>
            <person name="Gomez-Cortecero A."/>
            <person name="Harrison R.J."/>
            <person name="Armitage A.D."/>
        </authorList>
    </citation>
    <scope>NUCLEOTIDE SEQUENCE [LARGE SCALE GENOMIC DNA]</scope>
    <source>
        <strain evidence="3 4">R09/05</strain>
    </source>
</reference>
<feature type="chain" id="PRO_5006135708" evidence="1">
    <location>
        <begin position="22"/>
        <end position="688"/>
    </location>
</feature>
<dbReference type="SUPFAM" id="SSF54373">
    <property type="entry name" value="FAD-linked reductases, C-terminal domain"/>
    <property type="match status" value="1"/>
</dbReference>
<dbReference type="InterPro" id="IPR036188">
    <property type="entry name" value="FAD/NAD-bd_sf"/>
</dbReference>
<evidence type="ECO:0000313" key="4">
    <source>
        <dbReference type="Proteomes" id="UP000050424"/>
    </source>
</evidence>
<dbReference type="Gene3D" id="3.50.50.60">
    <property type="entry name" value="FAD/NAD(P)-binding domain"/>
    <property type="match status" value="1"/>
</dbReference>
<accession>A0A0P7BDP0</accession>